<dbReference type="EC" id="1.5.1.3" evidence="3"/>
<dbReference type="RefSeq" id="WP_012830489.1">
    <property type="nucleotide sequence ID" value="NC_013440.1"/>
</dbReference>
<dbReference type="InterPro" id="IPR012259">
    <property type="entry name" value="DHFR"/>
</dbReference>
<dbReference type="Proteomes" id="UP000001880">
    <property type="component" value="Chromosome"/>
</dbReference>
<comment type="similarity">
    <text evidence="2">Belongs to the dihydrofolate reductase family.</text>
</comment>
<dbReference type="PANTHER" id="PTHR48069:SF3">
    <property type="entry name" value="DIHYDROFOLATE REDUCTASE"/>
    <property type="match status" value="1"/>
</dbReference>
<dbReference type="InterPro" id="IPR024072">
    <property type="entry name" value="DHFR-like_dom_sf"/>
</dbReference>
<dbReference type="InterPro" id="IPR001796">
    <property type="entry name" value="DHFR_dom"/>
</dbReference>
<evidence type="ECO:0000313" key="10">
    <source>
        <dbReference type="Proteomes" id="UP000001880"/>
    </source>
</evidence>
<dbReference type="PROSITE" id="PS51330">
    <property type="entry name" value="DHFR_2"/>
    <property type="match status" value="1"/>
</dbReference>
<dbReference type="KEGG" id="hoh:Hoch_5413"/>
<dbReference type="STRING" id="502025.Hoch_5413"/>
<evidence type="ECO:0000256" key="7">
    <source>
        <dbReference type="ARBA" id="ARBA00025067"/>
    </source>
</evidence>
<evidence type="ECO:0000256" key="4">
    <source>
        <dbReference type="ARBA" id="ARBA00022563"/>
    </source>
</evidence>
<dbReference type="GO" id="GO:0046655">
    <property type="term" value="P:folic acid metabolic process"/>
    <property type="evidence" value="ECO:0007669"/>
    <property type="project" value="TreeGrafter"/>
</dbReference>
<proteinExistence type="inferred from homology"/>
<feature type="domain" description="DHFR" evidence="8">
    <location>
        <begin position="23"/>
        <end position="195"/>
    </location>
</feature>
<keyword evidence="4" id="KW-0554">One-carbon metabolism</keyword>
<dbReference type="GO" id="GO:0046452">
    <property type="term" value="P:dihydrofolate metabolic process"/>
    <property type="evidence" value="ECO:0007669"/>
    <property type="project" value="TreeGrafter"/>
</dbReference>
<evidence type="ECO:0000256" key="1">
    <source>
        <dbReference type="ARBA" id="ARBA00004903"/>
    </source>
</evidence>
<evidence type="ECO:0000259" key="8">
    <source>
        <dbReference type="PROSITE" id="PS51330"/>
    </source>
</evidence>
<evidence type="ECO:0000256" key="5">
    <source>
        <dbReference type="ARBA" id="ARBA00022857"/>
    </source>
</evidence>
<evidence type="ECO:0000313" key="9">
    <source>
        <dbReference type="EMBL" id="ACY17897.1"/>
    </source>
</evidence>
<dbReference type="HOGENOM" id="CLU_043966_2_3_7"/>
<dbReference type="EMBL" id="CP001804">
    <property type="protein sequence ID" value="ACY17897.1"/>
    <property type="molecule type" value="Genomic_DNA"/>
</dbReference>
<dbReference type="GO" id="GO:0006730">
    <property type="term" value="P:one-carbon metabolic process"/>
    <property type="evidence" value="ECO:0007669"/>
    <property type="project" value="UniProtKB-KW"/>
</dbReference>
<keyword evidence="6 9" id="KW-0560">Oxidoreductase</keyword>
<sequence>MSSPSAPPNDTSSASTPADAEHVFDLVVVADLDGGIARKGEIPWHLSADLRHFQQLTRTTAEPAQQNAVIMGRKTWESLPAASRPLPSRRNIVLSRDAELTLPPGVVHAAELEAALAATDLATPPIDRRFIIGGKGVYAEAMQRRGCRHIFYTEIQDRFDCDLFFPAFKDRFKRTDLLAEGEEKGIGYRIEVWTRTGFPGPV</sequence>
<dbReference type="GO" id="GO:0046654">
    <property type="term" value="P:tetrahydrofolate biosynthetic process"/>
    <property type="evidence" value="ECO:0007669"/>
    <property type="project" value="UniProtKB-UniPathway"/>
</dbReference>
<evidence type="ECO:0000256" key="2">
    <source>
        <dbReference type="ARBA" id="ARBA00009539"/>
    </source>
</evidence>
<dbReference type="PANTHER" id="PTHR48069">
    <property type="entry name" value="DIHYDROFOLATE REDUCTASE"/>
    <property type="match status" value="1"/>
</dbReference>
<dbReference type="UniPathway" id="UPA00077">
    <property type="reaction ID" value="UER00158"/>
</dbReference>
<gene>
    <name evidence="9" type="ordered locus">Hoch_5413</name>
</gene>
<dbReference type="Pfam" id="PF00186">
    <property type="entry name" value="DHFR_1"/>
    <property type="match status" value="1"/>
</dbReference>
<keyword evidence="10" id="KW-1185">Reference proteome</keyword>
<keyword evidence="5" id="KW-0521">NADP</keyword>
<comment type="function">
    <text evidence="7">Key enzyme in folate metabolism. Catalyzes an essential reaction for de novo glycine and purine synthesis, and for DNA precursor synthesis.</text>
</comment>
<dbReference type="GO" id="GO:0050661">
    <property type="term" value="F:NADP binding"/>
    <property type="evidence" value="ECO:0007669"/>
    <property type="project" value="InterPro"/>
</dbReference>
<dbReference type="SUPFAM" id="SSF53597">
    <property type="entry name" value="Dihydrofolate reductase-like"/>
    <property type="match status" value="1"/>
</dbReference>
<dbReference type="PRINTS" id="PR00070">
    <property type="entry name" value="DHFR"/>
</dbReference>
<name>D0LYN1_HALO1</name>
<reference evidence="9 10" key="1">
    <citation type="journal article" date="2010" name="Stand. Genomic Sci.">
        <title>Complete genome sequence of Haliangium ochraceum type strain (SMP-2).</title>
        <authorList>
            <consortium name="US DOE Joint Genome Institute (JGI-PGF)"/>
            <person name="Ivanova N."/>
            <person name="Daum C."/>
            <person name="Lang E."/>
            <person name="Abt B."/>
            <person name="Kopitz M."/>
            <person name="Saunders E."/>
            <person name="Lapidus A."/>
            <person name="Lucas S."/>
            <person name="Glavina Del Rio T."/>
            <person name="Nolan M."/>
            <person name="Tice H."/>
            <person name="Copeland A."/>
            <person name="Cheng J.F."/>
            <person name="Chen F."/>
            <person name="Bruce D."/>
            <person name="Goodwin L."/>
            <person name="Pitluck S."/>
            <person name="Mavromatis K."/>
            <person name="Pati A."/>
            <person name="Mikhailova N."/>
            <person name="Chen A."/>
            <person name="Palaniappan K."/>
            <person name="Land M."/>
            <person name="Hauser L."/>
            <person name="Chang Y.J."/>
            <person name="Jeffries C.D."/>
            <person name="Detter J.C."/>
            <person name="Brettin T."/>
            <person name="Rohde M."/>
            <person name="Goker M."/>
            <person name="Bristow J."/>
            <person name="Markowitz V."/>
            <person name="Eisen J.A."/>
            <person name="Hugenholtz P."/>
            <person name="Kyrpides N.C."/>
            <person name="Klenk H.P."/>
        </authorList>
    </citation>
    <scope>NUCLEOTIDE SEQUENCE [LARGE SCALE GENOMIC DNA]</scope>
    <source>
        <strain evidence="10">DSM 14365 / CIP 107738 / JCM 11303 / AJ 13395 / SMP-2</strain>
    </source>
</reference>
<accession>D0LYN1</accession>
<organism evidence="9 10">
    <name type="scientific">Haliangium ochraceum (strain DSM 14365 / JCM 11303 / SMP-2)</name>
    <dbReference type="NCBI Taxonomy" id="502025"/>
    <lineage>
        <taxon>Bacteria</taxon>
        <taxon>Pseudomonadati</taxon>
        <taxon>Myxococcota</taxon>
        <taxon>Polyangia</taxon>
        <taxon>Haliangiales</taxon>
        <taxon>Kofleriaceae</taxon>
        <taxon>Haliangium</taxon>
    </lineage>
</organism>
<comment type="pathway">
    <text evidence="1">Cofactor biosynthesis; tetrahydrofolate biosynthesis; 5,6,7,8-tetrahydrofolate from 7,8-dihydrofolate: step 1/1.</text>
</comment>
<dbReference type="CDD" id="cd00209">
    <property type="entry name" value="DHFR"/>
    <property type="match status" value="1"/>
</dbReference>
<evidence type="ECO:0000256" key="3">
    <source>
        <dbReference type="ARBA" id="ARBA00012856"/>
    </source>
</evidence>
<protein>
    <recommendedName>
        <fullName evidence="3">dihydrofolate reductase</fullName>
        <ecNumber evidence="3">1.5.1.3</ecNumber>
    </recommendedName>
</protein>
<evidence type="ECO:0000256" key="6">
    <source>
        <dbReference type="ARBA" id="ARBA00023002"/>
    </source>
</evidence>
<dbReference type="AlphaFoldDB" id="D0LYN1"/>
<dbReference type="eggNOG" id="COG0262">
    <property type="taxonomic scope" value="Bacteria"/>
</dbReference>
<dbReference type="GO" id="GO:0004146">
    <property type="term" value="F:dihydrofolate reductase activity"/>
    <property type="evidence" value="ECO:0007669"/>
    <property type="project" value="UniProtKB-EC"/>
</dbReference>
<dbReference type="Gene3D" id="3.40.430.10">
    <property type="entry name" value="Dihydrofolate Reductase, subunit A"/>
    <property type="match status" value="1"/>
</dbReference>
<dbReference type="OrthoDB" id="9804315at2"/>